<sequence>MEMNCYIVHFTPIEYLFLCGIILSLLELNYN</sequence>
<reference evidence="2" key="2">
    <citation type="journal article" date="2015" name="Fish Shellfish Immunol.">
        <title>Early steps in the European eel (Anguilla anguilla)-Vibrio vulnificus interaction in the gills: Role of the RtxA13 toxin.</title>
        <authorList>
            <person name="Callol A."/>
            <person name="Pajuelo D."/>
            <person name="Ebbesson L."/>
            <person name="Teles M."/>
            <person name="MacKenzie S."/>
            <person name="Amaro C."/>
        </authorList>
    </citation>
    <scope>NUCLEOTIDE SEQUENCE</scope>
</reference>
<evidence type="ECO:0000256" key="1">
    <source>
        <dbReference type="SAM" id="Phobius"/>
    </source>
</evidence>
<feature type="transmembrane region" description="Helical" evidence="1">
    <location>
        <begin position="6"/>
        <end position="26"/>
    </location>
</feature>
<keyword evidence="1" id="KW-0472">Membrane</keyword>
<reference evidence="2" key="1">
    <citation type="submission" date="2014-11" db="EMBL/GenBank/DDBJ databases">
        <authorList>
            <person name="Amaro Gonzalez C."/>
        </authorList>
    </citation>
    <scope>NUCLEOTIDE SEQUENCE</scope>
</reference>
<keyword evidence="1" id="KW-0812">Transmembrane</keyword>
<evidence type="ECO:0000313" key="2">
    <source>
        <dbReference type="EMBL" id="JAH90426.1"/>
    </source>
</evidence>
<protein>
    <submittedName>
        <fullName evidence="2">Uncharacterized protein</fullName>
    </submittedName>
</protein>
<keyword evidence="1" id="KW-1133">Transmembrane helix</keyword>
<organism evidence="2">
    <name type="scientific">Anguilla anguilla</name>
    <name type="common">European freshwater eel</name>
    <name type="synonym">Muraena anguilla</name>
    <dbReference type="NCBI Taxonomy" id="7936"/>
    <lineage>
        <taxon>Eukaryota</taxon>
        <taxon>Metazoa</taxon>
        <taxon>Chordata</taxon>
        <taxon>Craniata</taxon>
        <taxon>Vertebrata</taxon>
        <taxon>Euteleostomi</taxon>
        <taxon>Actinopterygii</taxon>
        <taxon>Neopterygii</taxon>
        <taxon>Teleostei</taxon>
        <taxon>Anguilliformes</taxon>
        <taxon>Anguillidae</taxon>
        <taxon>Anguilla</taxon>
    </lineage>
</organism>
<accession>A0A0E9WJH1</accession>
<dbReference type="EMBL" id="GBXM01018151">
    <property type="protein sequence ID" value="JAH90426.1"/>
    <property type="molecule type" value="Transcribed_RNA"/>
</dbReference>
<dbReference type="AlphaFoldDB" id="A0A0E9WJH1"/>
<proteinExistence type="predicted"/>
<name>A0A0E9WJH1_ANGAN</name>